<evidence type="ECO:0000313" key="2">
    <source>
        <dbReference type="Proteomes" id="UP000314294"/>
    </source>
</evidence>
<dbReference type="AlphaFoldDB" id="A0A4Z2HP85"/>
<gene>
    <name evidence="1" type="ORF">EYF80_022721</name>
</gene>
<keyword evidence="2" id="KW-1185">Reference proteome</keyword>
<evidence type="ECO:0000313" key="1">
    <source>
        <dbReference type="EMBL" id="TNN67075.1"/>
    </source>
</evidence>
<sequence length="91" mass="10220">MAFPCCSANEPNLPRLRKYQALPTKVAPEVQILGEQGPQSHVKKWTGGVRLERGVWRIAVPCKHQDKGATQQRSMCGPRCRRRGLSVGRVR</sequence>
<reference evidence="1 2" key="1">
    <citation type="submission" date="2019-03" db="EMBL/GenBank/DDBJ databases">
        <title>First draft genome of Liparis tanakae, snailfish: a comprehensive survey of snailfish specific genes.</title>
        <authorList>
            <person name="Kim W."/>
            <person name="Song I."/>
            <person name="Jeong J.-H."/>
            <person name="Kim D."/>
            <person name="Kim S."/>
            <person name="Ryu S."/>
            <person name="Song J.Y."/>
            <person name="Lee S.K."/>
        </authorList>
    </citation>
    <scope>NUCLEOTIDE SEQUENCE [LARGE SCALE GENOMIC DNA]</scope>
    <source>
        <tissue evidence="1">Muscle</tissue>
    </source>
</reference>
<dbReference type="EMBL" id="SRLO01000210">
    <property type="protein sequence ID" value="TNN67075.1"/>
    <property type="molecule type" value="Genomic_DNA"/>
</dbReference>
<protein>
    <submittedName>
        <fullName evidence="1">Uncharacterized protein</fullName>
    </submittedName>
</protein>
<name>A0A4Z2HP85_9TELE</name>
<organism evidence="1 2">
    <name type="scientific">Liparis tanakae</name>
    <name type="common">Tanaka's snailfish</name>
    <dbReference type="NCBI Taxonomy" id="230148"/>
    <lineage>
        <taxon>Eukaryota</taxon>
        <taxon>Metazoa</taxon>
        <taxon>Chordata</taxon>
        <taxon>Craniata</taxon>
        <taxon>Vertebrata</taxon>
        <taxon>Euteleostomi</taxon>
        <taxon>Actinopterygii</taxon>
        <taxon>Neopterygii</taxon>
        <taxon>Teleostei</taxon>
        <taxon>Neoteleostei</taxon>
        <taxon>Acanthomorphata</taxon>
        <taxon>Eupercaria</taxon>
        <taxon>Perciformes</taxon>
        <taxon>Cottioidei</taxon>
        <taxon>Cottales</taxon>
        <taxon>Liparidae</taxon>
        <taxon>Liparis</taxon>
    </lineage>
</organism>
<dbReference type="Proteomes" id="UP000314294">
    <property type="component" value="Unassembled WGS sequence"/>
</dbReference>
<proteinExistence type="predicted"/>
<comment type="caution">
    <text evidence="1">The sequence shown here is derived from an EMBL/GenBank/DDBJ whole genome shotgun (WGS) entry which is preliminary data.</text>
</comment>
<accession>A0A4Z2HP85</accession>